<accession>A0ABU7SJJ1</accession>
<organism evidence="3 4">
    <name type="scientific">Plantactinospora veratri</name>
    <dbReference type="NCBI Taxonomy" id="1436122"/>
    <lineage>
        <taxon>Bacteria</taxon>
        <taxon>Bacillati</taxon>
        <taxon>Actinomycetota</taxon>
        <taxon>Actinomycetes</taxon>
        <taxon>Micromonosporales</taxon>
        <taxon>Micromonosporaceae</taxon>
        <taxon>Plantactinospora</taxon>
    </lineage>
</organism>
<dbReference type="PRINTS" id="PR00081">
    <property type="entry name" value="GDHRDH"/>
</dbReference>
<dbReference type="NCBIfam" id="NF009093">
    <property type="entry name" value="PRK12429.1"/>
    <property type="match status" value="1"/>
</dbReference>
<dbReference type="PANTHER" id="PTHR42879">
    <property type="entry name" value="3-OXOACYL-(ACYL-CARRIER-PROTEIN) REDUCTASE"/>
    <property type="match status" value="1"/>
</dbReference>
<feature type="compositionally biased region" description="Basic and acidic residues" evidence="2">
    <location>
        <begin position="1"/>
        <end position="17"/>
    </location>
</feature>
<dbReference type="InterPro" id="IPR050259">
    <property type="entry name" value="SDR"/>
</dbReference>
<gene>
    <name evidence="3" type="ORF">V1634_25200</name>
</gene>
<sequence>MTVEPGRDDQAARRRQQEVGSPASADHPTGTDRRVLPVVRLDLSGRTALVTGGASGIGRACAARLAAAGATVTVLDRDAGRAEAVAAEIGGRALGLDLADPGAADRIDPELDIVVNNAGLQHVAPLHEFPPDRFDHLHRVMVTAPFLIVRRALPHMYAGNWGRIVNISSVHGLRASAFKSAYVSAKHALEGLSKVVALEGAAHGVTANCVNPAYVRTPLVEGQIAAQASAHGIAESEVIEQIMLARAAIKRLIEPEEVAELVAYLCTPAASFLTGASIPLDGGWTAN</sequence>
<evidence type="ECO:0000313" key="3">
    <source>
        <dbReference type="EMBL" id="MEE6310136.1"/>
    </source>
</evidence>
<reference evidence="3 4" key="1">
    <citation type="submission" date="2024-01" db="EMBL/GenBank/DDBJ databases">
        <title>Genome insights into Plantactinospora veratri sp. nov.</title>
        <authorList>
            <person name="Wang L."/>
        </authorList>
    </citation>
    <scope>NUCLEOTIDE SEQUENCE [LARGE SCALE GENOMIC DNA]</scope>
    <source>
        <strain evidence="3 4">NEAU-FHS4</strain>
    </source>
</reference>
<comment type="similarity">
    <text evidence="1">Belongs to the short-chain dehydrogenases/reductases (SDR) family.</text>
</comment>
<dbReference type="Gene3D" id="3.40.50.720">
    <property type="entry name" value="NAD(P)-binding Rossmann-like Domain"/>
    <property type="match status" value="1"/>
</dbReference>
<dbReference type="SUPFAM" id="SSF51735">
    <property type="entry name" value="NAD(P)-binding Rossmann-fold domains"/>
    <property type="match status" value="1"/>
</dbReference>
<keyword evidence="4" id="KW-1185">Reference proteome</keyword>
<name>A0ABU7SJJ1_9ACTN</name>
<dbReference type="EMBL" id="JAZGQL010000021">
    <property type="protein sequence ID" value="MEE6310136.1"/>
    <property type="molecule type" value="Genomic_DNA"/>
</dbReference>
<dbReference type="InterPro" id="IPR020904">
    <property type="entry name" value="Sc_DH/Rdtase_CS"/>
</dbReference>
<dbReference type="PROSITE" id="PS00061">
    <property type="entry name" value="ADH_SHORT"/>
    <property type="match status" value="1"/>
</dbReference>
<dbReference type="PRINTS" id="PR00080">
    <property type="entry name" value="SDRFAMILY"/>
</dbReference>
<dbReference type="Pfam" id="PF13561">
    <property type="entry name" value="adh_short_C2"/>
    <property type="match status" value="1"/>
</dbReference>
<dbReference type="InterPro" id="IPR036291">
    <property type="entry name" value="NAD(P)-bd_dom_sf"/>
</dbReference>
<feature type="region of interest" description="Disordered" evidence="2">
    <location>
        <begin position="1"/>
        <end position="34"/>
    </location>
</feature>
<proteinExistence type="inferred from homology"/>
<dbReference type="InterPro" id="IPR002347">
    <property type="entry name" value="SDR_fam"/>
</dbReference>
<dbReference type="GO" id="GO:0003858">
    <property type="term" value="F:3-hydroxybutyrate dehydrogenase activity"/>
    <property type="evidence" value="ECO:0007669"/>
    <property type="project" value="UniProtKB-EC"/>
</dbReference>
<keyword evidence="3" id="KW-0560">Oxidoreductase</keyword>
<evidence type="ECO:0000313" key="4">
    <source>
        <dbReference type="Proteomes" id="UP001339911"/>
    </source>
</evidence>
<comment type="caution">
    <text evidence="3">The sequence shown here is derived from an EMBL/GenBank/DDBJ whole genome shotgun (WGS) entry which is preliminary data.</text>
</comment>
<evidence type="ECO:0000256" key="1">
    <source>
        <dbReference type="ARBA" id="ARBA00006484"/>
    </source>
</evidence>
<dbReference type="PANTHER" id="PTHR42879:SF2">
    <property type="entry name" value="3-OXOACYL-[ACYL-CARRIER-PROTEIN] REDUCTASE FABG"/>
    <property type="match status" value="1"/>
</dbReference>
<evidence type="ECO:0000256" key="2">
    <source>
        <dbReference type="SAM" id="MobiDB-lite"/>
    </source>
</evidence>
<protein>
    <submittedName>
        <fullName evidence="3">3-hydroxybutyrate dehydrogenase</fullName>
        <ecNumber evidence="3">1.1.1.30</ecNumber>
    </submittedName>
</protein>
<dbReference type="RefSeq" id="WP_331210360.1">
    <property type="nucleotide sequence ID" value="NZ_JAZGQL010000021.1"/>
</dbReference>
<dbReference type="EC" id="1.1.1.30" evidence="3"/>
<dbReference type="Proteomes" id="UP001339911">
    <property type="component" value="Unassembled WGS sequence"/>
</dbReference>